<evidence type="ECO:0000313" key="2">
    <source>
        <dbReference type="Proteomes" id="UP001324380"/>
    </source>
</evidence>
<evidence type="ECO:0000313" key="1">
    <source>
        <dbReference type="EMBL" id="WPU91584.1"/>
    </source>
</evidence>
<gene>
    <name evidence="1" type="ORF">SNE25_19905</name>
</gene>
<keyword evidence="2" id="KW-1185">Reference proteome</keyword>
<reference evidence="1 2" key="1">
    <citation type="submission" date="2023-11" db="EMBL/GenBank/DDBJ databases">
        <title>Analysis of the Genomes of Mucilaginibacter gossypii cycad 4 and M. sabulilitoris SNA2: microbes with the potential for plant growth promotion.</title>
        <authorList>
            <person name="Hirsch A.M."/>
            <person name="Humm E."/>
            <person name="Rubbi M."/>
            <person name="Del Vecchio G."/>
            <person name="Ha S.M."/>
            <person name="Pellegrini M."/>
            <person name="Gunsalus R.P."/>
        </authorList>
    </citation>
    <scope>NUCLEOTIDE SEQUENCE [LARGE SCALE GENOMIC DNA]</scope>
    <source>
        <strain evidence="1 2">SNA2</strain>
    </source>
</reference>
<dbReference type="Proteomes" id="UP001324380">
    <property type="component" value="Chromosome"/>
</dbReference>
<organism evidence="1 2">
    <name type="scientific">Mucilaginibacter sabulilitoris</name>
    <dbReference type="NCBI Taxonomy" id="1173583"/>
    <lineage>
        <taxon>Bacteria</taxon>
        <taxon>Pseudomonadati</taxon>
        <taxon>Bacteroidota</taxon>
        <taxon>Sphingobacteriia</taxon>
        <taxon>Sphingobacteriales</taxon>
        <taxon>Sphingobacteriaceae</taxon>
        <taxon>Mucilaginibacter</taxon>
    </lineage>
</organism>
<dbReference type="EMBL" id="CP139558">
    <property type="protein sequence ID" value="WPU91584.1"/>
    <property type="molecule type" value="Genomic_DNA"/>
</dbReference>
<dbReference type="RefSeq" id="WP_321560750.1">
    <property type="nucleotide sequence ID" value="NZ_CP139558.1"/>
</dbReference>
<accession>A0ABZ0TFP4</accession>
<protein>
    <submittedName>
        <fullName evidence="1">Uncharacterized protein</fullName>
    </submittedName>
</protein>
<sequence>MEPKTTVNKKVNGRITQRIVALHQQGWDNDFFALNNNVLVNVQRNENHNLDAVHIELIDLNFDVLSKSFKYIYTIETFSGERGLLILDAIVTNKFIA</sequence>
<proteinExistence type="predicted"/>
<name>A0ABZ0TFP4_9SPHI</name>